<feature type="transmembrane region" description="Helical" evidence="2">
    <location>
        <begin position="185"/>
        <end position="206"/>
    </location>
</feature>
<evidence type="ECO:0000313" key="4">
    <source>
        <dbReference type="Proteomes" id="UP000265618"/>
    </source>
</evidence>
<evidence type="ECO:0000313" key="3">
    <source>
        <dbReference type="EMBL" id="GIQ88569.1"/>
    </source>
</evidence>
<evidence type="ECO:0008006" key="5">
    <source>
        <dbReference type="Google" id="ProtNLM"/>
    </source>
</evidence>
<feature type="transmembrane region" description="Helical" evidence="2">
    <location>
        <begin position="87"/>
        <end position="108"/>
    </location>
</feature>
<keyword evidence="4" id="KW-1185">Reference proteome</keyword>
<feature type="transmembrane region" description="Helical" evidence="2">
    <location>
        <begin position="56"/>
        <end position="75"/>
    </location>
</feature>
<feature type="transmembrane region" description="Helical" evidence="2">
    <location>
        <begin position="120"/>
        <end position="141"/>
    </location>
</feature>
<dbReference type="AlphaFoldDB" id="A0A9K3D3V0"/>
<evidence type="ECO:0000256" key="1">
    <source>
        <dbReference type="SAM" id="MobiDB-lite"/>
    </source>
</evidence>
<feature type="region of interest" description="Disordered" evidence="1">
    <location>
        <begin position="1"/>
        <end position="41"/>
    </location>
</feature>
<feature type="transmembrane region" description="Helical" evidence="2">
    <location>
        <begin position="153"/>
        <end position="173"/>
    </location>
</feature>
<proteinExistence type="predicted"/>
<dbReference type="EMBL" id="BDIP01004188">
    <property type="protein sequence ID" value="GIQ88569.1"/>
    <property type="molecule type" value="Genomic_DNA"/>
</dbReference>
<protein>
    <recommendedName>
        <fullName evidence="5">Transmembrane protein</fullName>
    </recommendedName>
</protein>
<sequence length="256" mass="27693">MVTREAPNDTSLRPPPLGGIVLKSDETNEDVPKDGSVGGGGVSSAQGEPLFVGPSYLFGWLTFQVVLIGTLVLRLLKLPSWRETEEFAEHCILAAADLLCVLLSFLKFKQGGKIGGTFKSSLAMLCLVSVGLPLVSLVLAVKADSFVEHHDYYEAYLFSESVFALGLLTLALEASAPSLSRRSRILLTGWKHFCILLTIGVLGYAYPMPSVTFTMGPLLVYTVNIVLASLWRKNVSATKTLEGEAVSMNRCVYVCV</sequence>
<dbReference type="Proteomes" id="UP000265618">
    <property type="component" value="Unassembled WGS sequence"/>
</dbReference>
<keyword evidence="2" id="KW-1133">Transmembrane helix</keyword>
<name>A0A9K3D3V0_9EUKA</name>
<comment type="caution">
    <text evidence="3">The sequence shown here is derived from an EMBL/GenBank/DDBJ whole genome shotgun (WGS) entry which is preliminary data.</text>
</comment>
<feature type="transmembrane region" description="Helical" evidence="2">
    <location>
        <begin position="212"/>
        <end position="231"/>
    </location>
</feature>
<keyword evidence="2" id="KW-0812">Transmembrane</keyword>
<evidence type="ECO:0000256" key="2">
    <source>
        <dbReference type="SAM" id="Phobius"/>
    </source>
</evidence>
<accession>A0A9K3D3V0</accession>
<reference evidence="3 4" key="1">
    <citation type="journal article" date="2018" name="PLoS ONE">
        <title>The draft genome of Kipferlia bialata reveals reductive genome evolution in fornicate parasites.</title>
        <authorList>
            <person name="Tanifuji G."/>
            <person name="Takabayashi S."/>
            <person name="Kume K."/>
            <person name="Takagi M."/>
            <person name="Nakayama T."/>
            <person name="Kamikawa R."/>
            <person name="Inagaki Y."/>
            <person name="Hashimoto T."/>
        </authorList>
    </citation>
    <scope>NUCLEOTIDE SEQUENCE [LARGE SCALE GENOMIC DNA]</scope>
    <source>
        <strain evidence="3">NY0173</strain>
    </source>
</reference>
<feature type="compositionally biased region" description="Basic and acidic residues" evidence="1">
    <location>
        <begin position="23"/>
        <end position="33"/>
    </location>
</feature>
<gene>
    <name evidence="3" type="ORF">KIPB_010849</name>
</gene>
<keyword evidence="2" id="KW-0472">Membrane</keyword>
<organism evidence="3 4">
    <name type="scientific">Kipferlia bialata</name>
    <dbReference type="NCBI Taxonomy" id="797122"/>
    <lineage>
        <taxon>Eukaryota</taxon>
        <taxon>Metamonada</taxon>
        <taxon>Carpediemonas-like organisms</taxon>
        <taxon>Kipferlia</taxon>
    </lineage>
</organism>